<evidence type="ECO:0000313" key="14">
    <source>
        <dbReference type="EMBL" id="KAJ8782213.1"/>
    </source>
</evidence>
<evidence type="ECO:0000256" key="10">
    <source>
        <dbReference type="SAM" id="SignalP"/>
    </source>
</evidence>
<feature type="signal peptide" evidence="10">
    <location>
        <begin position="1"/>
        <end position="25"/>
    </location>
</feature>
<dbReference type="GO" id="GO:0016020">
    <property type="term" value="C:membrane"/>
    <property type="evidence" value="ECO:0007669"/>
    <property type="project" value="UniProtKB-SubCell"/>
</dbReference>
<feature type="region of interest" description="Disordered" evidence="8">
    <location>
        <begin position="880"/>
        <end position="903"/>
    </location>
</feature>
<organism evidence="14 15">
    <name type="scientific">Eschrichtius robustus</name>
    <name type="common">California gray whale</name>
    <name type="synonym">Eschrichtius gibbosus</name>
    <dbReference type="NCBI Taxonomy" id="9764"/>
    <lineage>
        <taxon>Eukaryota</taxon>
        <taxon>Metazoa</taxon>
        <taxon>Chordata</taxon>
        <taxon>Craniata</taxon>
        <taxon>Vertebrata</taxon>
        <taxon>Euteleostomi</taxon>
        <taxon>Mammalia</taxon>
        <taxon>Eutheria</taxon>
        <taxon>Laurasiatheria</taxon>
        <taxon>Artiodactyla</taxon>
        <taxon>Whippomorpha</taxon>
        <taxon>Cetacea</taxon>
        <taxon>Mysticeti</taxon>
        <taxon>Eschrichtiidae</taxon>
        <taxon>Eschrichtius</taxon>
    </lineage>
</organism>
<feature type="domain" description="Tyrosine-protein phosphatase" evidence="11">
    <location>
        <begin position="832"/>
        <end position="1071"/>
    </location>
</feature>
<dbReference type="Proteomes" id="UP001159641">
    <property type="component" value="Unassembled WGS sequence"/>
</dbReference>
<feature type="chain" id="PRO_5044191636" description="protein-tyrosine-phosphatase" evidence="10">
    <location>
        <begin position="26"/>
        <end position="1149"/>
    </location>
</feature>
<dbReference type="PRINTS" id="PR00700">
    <property type="entry name" value="PRTYPHPHTASE"/>
</dbReference>
<evidence type="ECO:0000259" key="13">
    <source>
        <dbReference type="PROSITE" id="PS50853"/>
    </source>
</evidence>
<evidence type="ECO:0000313" key="15">
    <source>
        <dbReference type="Proteomes" id="UP001159641"/>
    </source>
</evidence>
<comment type="subcellular location">
    <subcellularLocation>
        <location evidence="1">Membrane</location>
        <topology evidence="1">Single-pass membrane protein</topology>
    </subcellularLocation>
</comment>
<dbReference type="GO" id="GO:0050852">
    <property type="term" value="P:T cell receptor signaling pathway"/>
    <property type="evidence" value="ECO:0007669"/>
    <property type="project" value="InterPro"/>
</dbReference>
<keyword evidence="9" id="KW-1133">Transmembrane helix</keyword>
<comment type="caution">
    <text evidence="14">The sequence shown here is derived from an EMBL/GenBank/DDBJ whole genome shotgun (WGS) entry which is preliminary data.</text>
</comment>
<dbReference type="PROSITE" id="PS50056">
    <property type="entry name" value="TYR_PHOSPHATASE_2"/>
    <property type="match status" value="2"/>
</dbReference>
<dbReference type="InterPro" id="IPR003961">
    <property type="entry name" value="FN3_dom"/>
</dbReference>
<feature type="transmembrane region" description="Helical" evidence="9">
    <location>
        <begin position="466"/>
        <end position="487"/>
    </location>
</feature>
<dbReference type="PROSITE" id="PS00383">
    <property type="entry name" value="TYR_PHOSPHATASE_1"/>
    <property type="match status" value="1"/>
</dbReference>
<dbReference type="Pfam" id="PF00102">
    <property type="entry name" value="Y_phosphatase"/>
    <property type="match status" value="3"/>
</dbReference>
<dbReference type="SMART" id="SM00060">
    <property type="entry name" value="FN3"/>
    <property type="match status" value="2"/>
</dbReference>
<dbReference type="PROSITE" id="PS50853">
    <property type="entry name" value="FN3"/>
    <property type="match status" value="2"/>
</dbReference>
<dbReference type="Pfam" id="PF00041">
    <property type="entry name" value="fn3"/>
    <property type="match status" value="2"/>
</dbReference>
<feature type="region of interest" description="Disordered" evidence="8">
    <location>
        <begin position="1094"/>
        <end position="1149"/>
    </location>
</feature>
<evidence type="ECO:0000259" key="11">
    <source>
        <dbReference type="PROSITE" id="PS50055"/>
    </source>
</evidence>
<keyword evidence="6 9" id="KW-0472">Membrane</keyword>
<dbReference type="SMART" id="SM00404">
    <property type="entry name" value="PTPc_motif"/>
    <property type="match status" value="2"/>
</dbReference>
<dbReference type="PROSITE" id="PS50055">
    <property type="entry name" value="TYR_PHOSPHATASE_PTP"/>
    <property type="match status" value="2"/>
</dbReference>
<evidence type="ECO:0000256" key="6">
    <source>
        <dbReference type="ARBA" id="ARBA00023136"/>
    </source>
</evidence>
<dbReference type="SMART" id="SM00194">
    <property type="entry name" value="PTPc"/>
    <property type="match status" value="2"/>
</dbReference>
<dbReference type="Gene3D" id="3.90.190.10">
    <property type="entry name" value="Protein tyrosine phosphatase superfamily"/>
    <property type="match status" value="3"/>
</dbReference>
<feature type="compositionally biased region" description="Low complexity" evidence="8">
    <location>
        <begin position="58"/>
        <end position="74"/>
    </location>
</feature>
<dbReference type="PANTHER" id="PTHR19134:SF539">
    <property type="entry name" value="RECEPTOR-TYPE TYROSINE-PROTEIN PHOSPHATASE C"/>
    <property type="match status" value="1"/>
</dbReference>
<dbReference type="FunFam" id="2.60.40.10:FF:001462">
    <property type="entry name" value="Receptor-type tyrosine-protein phosphatase C"/>
    <property type="match status" value="1"/>
</dbReference>
<dbReference type="InterPro" id="IPR029021">
    <property type="entry name" value="Prot-tyrosine_phosphatase-like"/>
</dbReference>
<dbReference type="EC" id="3.1.3.48" evidence="2"/>
<feature type="domain" description="Tyrosine-protein phosphatase" evidence="11">
    <location>
        <begin position="541"/>
        <end position="800"/>
    </location>
</feature>
<evidence type="ECO:0000256" key="2">
    <source>
        <dbReference type="ARBA" id="ARBA00013064"/>
    </source>
</evidence>
<dbReference type="CDD" id="cd00063">
    <property type="entry name" value="FN3"/>
    <property type="match status" value="2"/>
</dbReference>
<dbReference type="GO" id="GO:0004725">
    <property type="term" value="F:protein tyrosine phosphatase activity"/>
    <property type="evidence" value="ECO:0007669"/>
    <property type="project" value="UniProtKB-EC"/>
</dbReference>
<feature type="compositionally biased region" description="Basic and acidic residues" evidence="8">
    <location>
        <begin position="1113"/>
        <end position="1124"/>
    </location>
</feature>
<dbReference type="InterPro" id="IPR036116">
    <property type="entry name" value="FN3_sf"/>
</dbReference>
<feature type="compositionally biased region" description="Polar residues" evidence="8">
    <location>
        <begin position="75"/>
        <end position="89"/>
    </location>
</feature>
<evidence type="ECO:0000259" key="12">
    <source>
        <dbReference type="PROSITE" id="PS50056"/>
    </source>
</evidence>
<dbReference type="Pfam" id="PF12453">
    <property type="entry name" value="PTP_N"/>
    <property type="match status" value="1"/>
</dbReference>
<keyword evidence="5" id="KW-0904">Protein phosphatase</keyword>
<dbReference type="PANTHER" id="PTHR19134">
    <property type="entry name" value="RECEPTOR-TYPE TYROSINE-PROTEIN PHOSPHATASE"/>
    <property type="match status" value="1"/>
</dbReference>
<dbReference type="InterPro" id="IPR000387">
    <property type="entry name" value="Tyr_Pase_dom"/>
</dbReference>
<evidence type="ECO:0000256" key="1">
    <source>
        <dbReference type="ARBA" id="ARBA00004167"/>
    </source>
</evidence>
<evidence type="ECO:0000256" key="9">
    <source>
        <dbReference type="SAM" id="Phobius"/>
    </source>
</evidence>
<dbReference type="InterPro" id="IPR016335">
    <property type="entry name" value="Ptprc"/>
</dbReference>
<dbReference type="CDD" id="cd14557">
    <property type="entry name" value="R-PTPc-C-1"/>
    <property type="match status" value="1"/>
</dbReference>
<evidence type="ECO:0000256" key="8">
    <source>
        <dbReference type="SAM" id="MobiDB-lite"/>
    </source>
</evidence>
<reference evidence="14 15" key="1">
    <citation type="submission" date="2022-11" db="EMBL/GenBank/DDBJ databases">
        <title>Whole genome sequence of Eschrichtius robustus ER-17-0199.</title>
        <authorList>
            <person name="Bruniche-Olsen A."/>
            <person name="Black A.N."/>
            <person name="Fields C.J."/>
            <person name="Walden K."/>
            <person name="Dewoody J.A."/>
        </authorList>
    </citation>
    <scope>NUCLEOTIDE SEQUENCE [LARGE SCALE GENOMIC DNA]</scope>
    <source>
        <strain evidence="14">ER-17-0199</strain>
        <tissue evidence="14">Blubber</tissue>
    </source>
</reference>
<feature type="domain" description="Tyrosine specific protein phosphatases" evidence="12">
    <location>
        <begin position="978"/>
        <end position="1062"/>
    </location>
</feature>
<dbReference type="Pfam" id="PF12567">
    <property type="entry name" value="CD45"/>
    <property type="match status" value="1"/>
</dbReference>
<dbReference type="EMBL" id="JAIQCJ010002114">
    <property type="protein sequence ID" value="KAJ8782213.1"/>
    <property type="molecule type" value="Genomic_DNA"/>
</dbReference>
<feature type="domain" description="Fibronectin type-III" evidence="13">
    <location>
        <begin position="280"/>
        <end position="372"/>
    </location>
</feature>
<dbReference type="InterPro" id="IPR000242">
    <property type="entry name" value="PTP_cat"/>
</dbReference>
<feature type="compositionally biased region" description="Acidic residues" evidence="8">
    <location>
        <begin position="887"/>
        <end position="900"/>
    </location>
</feature>
<dbReference type="InterPro" id="IPR024739">
    <property type="entry name" value="PTP_recept_N"/>
</dbReference>
<dbReference type="FunFam" id="3.90.190.10:FF:000033">
    <property type="entry name" value="receptor-type tyrosine-protein phosphatase C isoform X1"/>
    <property type="match status" value="1"/>
</dbReference>
<dbReference type="InterPro" id="IPR050348">
    <property type="entry name" value="Protein-Tyr_Phosphatase"/>
</dbReference>
<name>A0AB34GSE6_ESCRO</name>
<sequence length="1149" mass="130301">MTMYLWLKLLAFGFAFLDTVVLVTGQDTISSTQGAPRERTAPSTLPADTAFPPVTTLSPAHSSRAASPARISNSTTQDNASDVLNASTTPSSLTTAENIISTTNLTTIAPPTTRKPTCDKYASISAHFIYNKESDTYNATFSEVKCETLGCEKQLHGLQECEKKKINISDLSCHPPLEYLLEVPPDPKHFQLNECVEPEKANTSLCLHWEITKNFTCDKKKITYKFECGGLSPYNKSGRFEKGQLQPQSNYTCSSQVSYNHKIFTSQNKTIQTDFRDPGIPQNMSCSNFSAHKAWVTWGPPQNFFHTFTLCYQNTSAKRCHTLNKTTNTINLEYLKPFTRYEITLHASVNGIVERNGADVKCVVKTEATCPSEVMDLHVSRKTDNSMAVSCKPPKDFNGPPTGQYHLKVSIGNNSAERELEQRECTFLVEGLQYSTQYTFQVYYHNGMYSGHPKIVSQSTSYNSNALIIFLVFLIIVTSIALLIVLYKIYDLQKKRSSNLDEQQELVERDDERQLMNVEPIHADVLLETYKRKIADEGRLFLAEFQSIPRVFGKFSIKDARKPFNQNKNRYVDILPYDYNRVELSDINGDAGSNYINASYIDGFKEPRKYIAAQGPRDETVDDFWRMIWEQKATVIVMVTRCEEGNKNKCALYWPSMEEGSRVFGDVIVEINEHKRCPDYIIQKLTIANRKEKATGRAVTHIQFTSWPDHGVPEDPHLLLKLRRRVNAFSNFFSGPVVVHCSAGVGRTGTYIGIDAMLEGLEAESKVDVYGYVVKLRRQRCLMVQVEAQYILIHQALVEYNQFGETEVSLSELHPYLSNMKKRDPPSEPSPLEAEFQRLPSYRSWRIQHVGNQEENKSKNRNSNIIPYDFNRVTLKHELEMSKESEHDSDESSDDESDSEETSKYINASFVMEACSQYWEEGKQTYGDVEVHMKDTNKSSAYTIRAFELRHSKRKDPRTVYQYQFNNWNGEELPVEPKELISMIQNLKQKLPKKNSTEGNKFHRNVPLLIHCRDGSQQTGIFCALLNLLESAETEEVIDVFQAVKSLRKARPGMVPTFEQYQFLYDVIASTCPAQNGQVKKNNQQEDKIEFDNEVDKAKQDTNCVSPPGALDKTPEGNKEDESSKPASGPEGTEHSANGPASPVLTQSA</sequence>
<protein>
    <recommendedName>
        <fullName evidence="2">protein-tyrosine-phosphatase</fullName>
        <ecNumber evidence="2">3.1.3.48</ecNumber>
    </recommendedName>
</protein>
<evidence type="ECO:0000256" key="3">
    <source>
        <dbReference type="ARBA" id="ARBA00022729"/>
    </source>
</evidence>
<comment type="catalytic activity">
    <reaction evidence="7">
        <text>O-phospho-L-tyrosyl-[protein] + H2O = L-tyrosyl-[protein] + phosphate</text>
        <dbReference type="Rhea" id="RHEA:10684"/>
        <dbReference type="Rhea" id="RHEA-COMP:10136"/>
        <dbReference type="Rhea" id="RHEA-COMP:20101"/>
        <dbReference type="ChEBI" id="CHEBI:15377"/>
        <dbReference type="ChEBI" id="CHEBI:43474"/>
        <dbReference type="ChEBI" id="CHEBI:46858"/>
        <dbReference type="ChEBI" id="CHEBI:61978"/>
        <dbReference type="EC" id="3.1.3.48"/>
    </reaction>
</comment>
<evidence type="ECO:0000256" key="7">
    <source>
        <dbReference type="ARBA" id="ARBA00051722"/>
    </source>
</evidence>
<keyword evidence="3 10" id="KW-0732">Signal</keyword>
<dbReference type="AlphaFoldDB" id="A0AB34GSE6"/>
<dbReference type="InterPro" id="IPR003595">
    <property type="entry name" value="Tyr_Pase_cat"/>
</dbReference>
<dbReference type="SUPFAM" id="SSF52799">
    <property type="entry name" value="(Phosphotyrosine protein) phosphatases II"/>
    <property type="match status" value="2"/>
</dbReference>
<feature type="domain" description="Tyrosine specific protein phosphatases" evidence="12">
    <location>
        <begin position="720"/>
        <end position="791"/>
    </location>
</feature>
<dbReference type="InterPro" id="IPR013783">
    <property type="entry name" value="Ig-like_fold"/>
</dbReference>
<keyword evidence="15" id="KW-1185">Reference proteome</keyword>
<dbReference type="InterPro" id="IPR016130">
    <property type="entry name" value="Tyr_Pase_AS"/>
</dbReference>
<gene>
    <name evidence="14" type="ORF">J1605_000610</name>
</gene>
<feature type="domain" description="Fibronectin type-III" evidence="13">
    <location>
        <begin position="373"/>
        <end position="464"/>
    </location>
</feature>
<keyword evidence="9" id="KW-0812">Transmembrane</keyword>
<accession>A0AB34GSE6</accession>
<dbReference type="SUPFAM" id="SSF49265">
    <property type="entry name" value="Fibronectin type III"/>
    <property type="match status" value="1"/>
</dbReference>
<dbReference type="Gene3D" id="2.60.40.10">
    <property type="entry name" value="Immunoglobulins"/>
    <property type="match status" value="2"/>
</dbReference>
<evidence type="ECO:0000256" key="5">
    <source>
        <dbReference type="ARBA" id="ARBA00022912"/>
    </source>
</evidence>
<feature type="region of interest" description="Disordered" evidence="8">
    <location>
        <begin position="28"/>
        <end position="89"/>
    </location>
</feature>
<keyword evidence="4" id="KW-0378">Hydrolase</keyword>
<evidence type="ECO:0000256" key="4">
    <source>
        <dbReference type="ARBA" id="ARBA00022801"/>
    </source>
</evidence>
<proteinExistence type="predicted"/>